<feature type="signal peptide" evidence="2">
    <location>
        <begin position="1"/>
        <end position="17"/>
    </location>
</feature>
<name>A0AAI8VRD4_9PEZI</name>
<evidence type="ECO:0000313" key="3">
    <source>
        <dbReference type="EMBL" id="CAJ2509716.1"/>
    </source>
</evidence>
<feature type="region of interest" description="Disordered" evidence="1">
    <location>
        <begin position="18"/>
        <end position="53"/>
    </location>
</feature>
<evidence type="ECO:0000256" key="1">
    <source>
        <dbReference type="SAM" id="MobiDB-lite"/>
    </source>
</evidence>
<sequence>MRASLLMAPAFTALVSAVPDTNGDSPIERGLPAKTLRDYEPPSRDLPRRRISSRDQAEDIYVHCMNDAVDQCKKAMQKRGDVDDLNECIENYREDDCKEGNEKFWGKAIKGIIAVL</sequence>
<feature type="chain" id="PRO_5042578200" evidence="2">
    <location>
        <begin position="18"/>
        <end position="116"/>
    </location>
</feature>
<reference evidence="3" key="1">
    <citation type="submission" date="2023-10" db="EMBL/GenBank/DDBJ databases">
        <authorList>
            <person name="Hackl T."/>
        </authorList>
    </citation>
    <scope>NUCLEOTIDE SEQUENCE</scope>
</reference>
<organism evidence="3 4">
    <name type="scientific">Anthostomella pinea</name>
    <dbReference type="NCBI Taxonomy" id="933095"/>
    <lineage>
        <taxon>Eukaryota</taxon>
        <taxon>Fungi</taxon>
        <taxon>Dikarya</taxon>
        <taxon>Ascomycota</taxon>
        <taxon>Pezizomycotina</taxon>
        <taxon>Sordariomycetes</taxon>
        <taxon>Xylariomycetidae</taxon>
        <taxon>Xylariales</taxon>
        <taxon>Xylariaceae</taxon>
        <taxon>Anthostomella</taxon>
    </lineage>
</organism>
<evidence type="ECO:0000313" key="4">
    <source>
        <dbReference type="Proteomes" id="UP001295740"/>
    </source>
</evidence>
<protein>
    <submittedName>
        <fullName evidence="3">Uu.00g056160.m01.CDS01</fullName>
    </submittedName>
</protein>
<dbReference type="Proteomes" id="UP001295740">
    <property type="component" value="Unassembled WGS sequence"/>
</dbReference>
<accession>A0AAI8VRD4</accession>
<feature type="compositionally biased region" description="Basic and acidic residues" evidence="1">
    <location>
        <begin position="35"/>
        <end position="53"/>
    </location>
</feature>
<keyword evidence="4" id="KW-1185">Reference proteome</keyword>
<keyword evidence="2" id="KW-0732">Signal</keyword>
<evidence type="ECO:0000256" key="2">
    <source>
        <dbReference type="SAM" id="SignalP"/>
    </source>
</evidence>
<dbReference type="AlphaFoldDB" id="A0AAI8VRD4"/>
<dbReference type="EMBL" id="CAUWAG010000013">
    <property type="protein sequence ID" value="CAJ2509716.1"/>
    <property type="molecule type" value="Genomic_DNA"/>
</dbReference>
<gene>
    <name evidence="3" type="ORF">KHLLAP_LOCUS10184</name>
</gene>
<comment type="caution">
    <text evidence="3">The sequence shown here is derived from an EMBL/GenBank/DDBJ whole genome shotgun (WGS) entry which is preliminary data.</text>
</comment>
<proteinExistence type="predicted"/>